<accession>D7WBC9</accession>
<evidence type="ECO:0000259" key="6">
    <source>
        <dbReference type="PROSITE" id="PS51352"/>
    </source>
</evidence>
<organism evidence="7 8">
    <name type="scientific">Corynebacterium genitalium ATCC 33030</name>
    <dbReference type="NCBI Taxonomy" id="585529"/>
    <lineage>
        <taxon>Bacteria</taxon>
        <taxon>Bacillati</taxon>
        <taxon>Actinomycetota</taxon>
        <taxon>Actinomycetes</taxon>
        <taxon>Mycobacteriales</taxon>
        <taxon>Corynebacteriaceae</taxon>
        <taxon>Corynebacterium</taxon>
    </lineage>
</organism>
<keyword evidence="8" id="KW-1185">Reference proteome</keyword>
<dbReference type="STRING" id="585529.HMPREF0291_10418"/>
<proteinExistence type="predicted"/>
<dbReference type="InterPro" id="IPR050553">
    <property type="entry name" value="Thioredoxin_ResA/DsbE_sf"/>
</dbReference>
<evidence type="ECO:0000256" key="2">
    <source>
        <dbReference type="ARBA" id="ARBA00022748"/>
    </source>
</evidence>
<comment type="caution">
    <text evidence="7">The sequence shown here is derived from an EMBL/GenBank/DDBJ whole genome shotgun (WGS) entry which is preliminary data.</text>
</comment>
<dbReference type="AlphaFoldDB" id="D7WBC9"/>
<dbReference type="eggNOG" id="COG0526">
    <property type="taxonomic scope" value="Bacteria"/>
</dbReference>
<dbReference type="Pfam" id="PF00578">
    <property type="entry name" value="AhpC-TSA"/>
    <property type="match status" value="1"/>
</dbReference>
<dbReference type="Proteomes" id="UP000004208">
    <property type="component" value="Unassembled WGS sequence"/>
</dbReference>
<comment type="subcellular location">
    <subcellularLocation>
        <location evidence="1">Cell envelope</location>
    </subcellularLocation>
</comment>
<gene>
    <name evidence="7" type="ORF">HMPREF0291_10418</name>
</gene>
<dbReference type="SUPFAM" id="SSF52833">
    <property type="entry name" value="Thioredoxin-like"/>
    <property type="match status" value="1"/>
</dbReference>
<name>D7WBC9_9CORY</name>
<evidence type="ECO:0000313" key="7">
    <source>
        <dbReference type="EMBL" id="EFK55160.1"/>
    </source>
</evidence>
<dbReference type="RefSeq" id="WP_005287204.1">
    <property type="nucleotide sequence ID" value="NZ_CM000961.1"/>
</dbReference>
<keyword evidence="5" id="KW-0676">Redox-active center</keyword>
<dbReference type="HOGENOM" id="CLU_042529_6_1_11"/>
<feature type="domain" description="Thioredoxin" evidence="6">
    <location>
        <begin position="66"/>
        <end position="197"/>
    </location>
</feature>
<dbReference type="PROSITE" id="PS51352">
    <property type="entry name" value="THIOREDOXIN_2"/>
    <property type="match status" value="1"/>
</dbReference>
<dbReference type="OrthoDB" id="9796554at2"/>
<dbReference type="CDD" id="cd02966">
    <property type="entry name" value="TlpA_like_family"/>
    <property type="match status" value="1"/>
</dbReference>
<dbReference type="GO" id="GO:0030313">
    <property type="term" value="C:cell envelope"/>
    <property type="evidence" value="ECO:0007669"/>
    <property type="project" value="UniProtKB-SubCell"/>
</dbReference>
<keyword evidence="3" id="KW-0812">Transmembrane</keyword>
<dbReference type="GO" id="GO:0017004">
    <property type="term" value="P:cytochrome complex assembly"/>
    <property type="evidence" value="ECO:0007669"/>
    <property type="project" value="UniProtKB-KW"/>
</dbReference>
<dbReference type="PANTHER" id="PTHR42852">
    <property type="entry name" value="THIOL:DISULFIDE INTERCHANGE PROTEIN DSBE"/>
    <property type="match status" value="1"/>
</dbReference>
<sequence length="197" mass="20289">MKRSVLISVLAIVAATVLVVVGAVSMLRGQPGSNSAAPEGEEGRSTVTNTVSEIEAGSRPDCPTGTVGGVELPCLGATSTDGAVADDQVTVVSLWAWWCEPCREELPALQEFADAHPEYSVVGVHADGDAQAGAALLDELGVTLPSYQDTENLFAAQLKLPPVVPVLVVLRGQETAGVVPTPFTDADDIAAAVEEVL</sequence>
<dbReference type="GO" id="GO:0016209">
    <property type="term" value="F:antioxidant activity"/>
    <property type="evidence" value="ECO:0007669"/>
    <property type="project" value="InterPro"/>
</dbReference>
<dbReference type="InterPro" id="IPR000866">
    <property type="entry name" value="AhpC/TSA"/>
</dbReference>
<evidence type="ECO:0000256" key="4">
    <source>
        <dbReference type="ARBA" id="ARBA00023157"/>
    </source>
</evidence>
<dbReference type="InterPro" id="IPR013766">
    <property type="entry name" value="Thioredoxin_domain"/>
</dbReference>
<evidence type="ECO:0000256" key="3">
    <source>
        <dbReference type="ARBA" id="ARBA00022968"/>
    </source>
</evidence>
<keyword evidence="3" id="KW-0735">Signal-anchor</keyword>
<dbReference type="EMBL" id="ACLJ02000001">
    <property type="protein sequence ID" value="EFK55160.1"/>
    <property type="molecule type" value="Genomic_DNA"/>
</dbReference>
<evidence type="ECO:0000256" key="5">
    <source>
        <dbReference type="ARBA" id="ARBA00023284"/>
    </source>
</evidence>
<protein>
    <submittedName>
        <fullName evidence="7">Redoxin family protein</fullName>
    </submittedName>
</protein>
<dbReference type="InterPro" id="IPR036249">
    <property type="entry name" value="Thioredoxin-like_sf"/>
</dbReference>
<reference evidence="7" key="1">
    <citation type="submission" date="2010-06" db="EMBL/GenBank/DDBJ databases">
        <authorList>
            <person name="Muzny D."/>
            <person name="Qin X."/>
            <person name="Buhay C."/>
            <person name="Dugan-Rocha S."/>
            <person name="Ding Y."/>
            <person name="Chen G."/>
            <person name="Hawes A."/>
            <person name="Holder M."/>
            <person name="Jhangiani S."/>
            <person name="Johnson A."/>
            <person name="Khan Z."/>
            <person name="Li Z."/>
            <person name="Liu W."/>
            <person name="Liu X."/>
            <person name="Perez L."/>
            <person name="Shen H."/>
            <person name="Wang Q."/>
            <person name="Watt J."/>
            <person name="Xi L."/>
            <person name="Xin Y."/>
            <person name="Zhou J."/>
            <person name="Deng J."/>
            <person name="Jiang H."/>
            <person name="Liu Y."/>
            <person name="Qu J."/>
            <person name="Song X.-Z."/>
            <person name="Zhang L."/>
            <person name="Villasana D."/>
            <person name="Johnson A."/>
            <person name="Liu J."/>
            <person name="Liyanage D."/>
            <person name="Lorensuhewa L."/>
            <person name="Robinson T."/>
            <person name="Song A."/>
            <person name="Song B.-B."/>
            <person name="Dinh H."/>
            <person name="Thornton R."/>
            <person name="Coyle M."/>
            <person name="Francisco L."/>
            <person name="Jackson L."/>
            <person name="Javaid M."/>
            <person name="Korchina V."/>
            <person name="Kovar C."/>
            <person name="Mata R."/>
            <person name="Mathew T."/>
            <person name="Ngo R."/>
            <person name="Nguyen L."/>
            <person name="Nguyen N."/>
            <person name="Okwuonu G."/>
            <person name="Ongeri F."/>
            <person name="Pham C."/>
            <person name="Simmons D."/>
            <person name="Wilczek-Boney K."/>
            <person name="Hale W."/>
            <person name="Jakkamsetti A."/>
            <person name="Pham P."/>
            <person name="Ruth R."/>
            <person name="San Lucas F."/>
            <person name="Warren J."/>
            <person name="Zhang J."/>
            <person name="Zhao Z."/>
            <person name="Zhou C."/>
            <person name="Zhu D."/>
            <person name="Lee S."/>
            <person name="Bess C."/>
            <person name="Blankenburg K."/>
            <person name="Forbes L."/>
            <person name="Fu Q."/>
            <person name="Gubbala S."/>
            <person name="Hirani K."/>
            <person name="Jayaseelan J.C."/>
            <person name="Lara F."/>
            <person name="Munidasa M."/>
            <person name="Palculict T."/>
            <person name="Patil S."/>
            <person name="Pu L.-L."/>
            <person name="Saada N."/>
            <person name="Tang L."/>
            <person name="Weissenberger G."/>
            <person name="Zhu Y."/>
            <person name="Hemphill L."/>
            <person name="Shang Y."/>
            <person name="Youmans B."/>
            <person name="Ayvaz T."/>
            <person name="Ross M."/>
            <person name="Santibanez J."/>
            <person name="Aqrawi P."/>
            <person name="Gross S."/>
            <person name="Joshi V."/>
            <person name="Fowler G."/>
            <person name="Nazareth L."/>
            <person name="Reid J."/>
            <person name="Worley K."/>
            <person name="Petrosino J."/>
            <person name="Highlander S."/>
            <person name="Gibbs R."/>
        </authorList>
    </citation>
    <scope>NUCLEOTIDE SEQUENCE [LARGE SCALE GENOMIC DNA]</scope>
    <source>
        <strain evidence="7">ATCC 33030</strain>
    </source>
</reference>
<keyword evidence="4" id="KW-1015">Disulfide bond</keyword>
<evidence type="ECO:0000256" key="1">
    <source>
        <dbReference type="ARBA" id="ARBA00004196"/>
    </source>
</evidence>
<evidence type="ECO:0000313" key="8">
    <source>
        <dbReference type="Proteomes" id="UP000004208"/>
    </source>
</evidence>
<dbReference type="InterPro" id="IPR017937">
    <property type="entry name" value="Thioredoxin_CS"/>
</dbReference>
<dbReference type="PANTHER" id="PTHR42852:SF6">
    <property type="entry name" value="THIOL:DISULFIDE INTERCHANGE PROTEIN DSBE"/>
    <property type="match status" value="1"/>
</dbReference>
<keyword evidence="2" id="KW-0201">Cytochrome c-type biogenesis</keyword>
<dbReference type="Gene3D" id="3.40.30.10">
    <property type="entry name" value="Glutaredoxin"/>
    <property type="match status" value="1"/>
</dbReference>
<dbReference type="PROSITE" id="PS00194">
    <property type="entry name" value="THIOREDOXIN_1"/>
    <property type="match status" value="1"/>
</dbReference>
<dbReference type="GO" id="GO:0016491">
    <property type="term" value="F:oxidoreductase activity"/>
    <property type="evidence" value="ECO:0007669"/>
    <property type="project" value="InterPro"/>
</dbReference>